<proteinExistence type="predicted"/>
<reference evidence="1" key="1">
    <citation type="submission" date="2022-10" db="EMBL/GenBank/DDBJ databases">
        <title>Genome Sequence of Xylaria curta.</title>
        <authorList>
            <person name="Buettner E."/>
        </authorList>
    </citation>
    <scope>NUCLEOTIDE SEQUENCE</scope>
    <source>
        <strain evidence="1">Babe10</strain>
    </source>
</reference>
<name>A0ACC1PJ82_9PEZI</name>
<accession>A0ACC1PJ82</accession>
<dbReference type="EMBL" id="JAPDGR010000186">
    <property type="protein sequence ID" value="KAJ2994102.1"/>
    <property type="molecule type" value="Genomic_DNA"/>
</dbReference>
<evidence type="ECO:0000313" key="1">
    <source>
        <dbReference type="EMBL" id="KAJ2994102.1"/>
    </source>
</evidence>
<protein>
    <submittedName>
        <fullName evidence="1">Uncharacterized protein</fullName>
    </submittedName>
</protein>
<dbReference type="Proteomes" id="UP001143856">
    <property type="component" value="Unassembled WGS sequence"/>
</dbReference>
<gene>
    <name evidence="1" type="ORF">NUW58_g1649</name>
</gene>
<keyword evidence="2" id="KW-1185">Reference proteome</keyword>
<sequence>MVNLLGDGYIRNINVRTPIFDDDELRRAIDAHYAGDEPQHSSAWALIINNIVLLELGLEIQTARSSHSSSRGMNDDIIPSFLKNCHRAIGNLDAFMTPSIAHVQALITLTLVAREFYNNATAERVCHAACQVGRAMGLHRSIGASQGEKNDDVERVRHRLFRVLYALDKQRVFMTGQPCDLHMFDADHRIGSTRDHKEGNSSISDAFDDMMTLWEEIYLNLYASRAAVASLETRAHRVRLVSSSAFQFAQTHSELITTSSFADGIADTDLMLVELLYGYQVSQVLILRCDRDDEQGLEKMYQFARSSLKVILEVGRGGLNTARLALLGSMFRRYPIVAFVELVAFRLAGLFSNGDYDSATQTDVSLLRAICDQLQILQHGNVPHSFYARLRVGLVWGLETLEAVGKAIIGLSPQPQQPTGFSPHRTENPRPTEPPPYHPASGSNPMILDILHACNIHPAGSNQDLPRLALGRRNDEVFGQGGLAELTSSSFATPGADRIDLGSGPLSTGQFGISSSVPPSHLELTSGSTSGNPNWNDFNLDFLQES</sequence>
<organism evidence="1 2">
    <name type="scientific">Xylaria curta</name>
    <dbReference type="NCBI Taxonomy" id="42375"/>
    <lineage>
        <taxon>Eukaryota</taxon>
        <taxon>Fungi</taxon>
        <taxon>Dikarya</taxon>
        <taxon>Ascomycota</taxon>
        <taxon>Pezizomycotina</taxon>
        <taxon>Sordariomycetes</taxon>
        <taxon>Xylariomycetidae</taxon>
        <taxon>Xylariales</taxon>
        <taxon>Xylariaceae</taxon>
        <taxon>Xylaria</taxon>
    </lineage>
</organism>
<comment type="caution">
    <text evidence="1">The sequence shown here is derived from an EMBL/GenBank/DDBJ whole genome shotgun (WGS) entry which is preliminary data.</text>
</comment>
<evidence type="ECO:0000313" key="2">
    <source>
        <dbReference type="Proteomes" id="UP001143856"/>
    </source>
</evidence>